<feature type="coiled-coil region" evidence="1">
    <location>
        <begin position="157"/>
        <end position="198"/>
    </location>
</feature>
<dbReference type="Proteomes" id="UP000717328">
    <property type="component" value="Unassembled WGS sequence"/>
</dbReference>
<dbReference type="InterPro" id="IPR050977">
    <property type="entry name" value="Fungal_Meroterpenoid_Isomerase"/>
</dbReference>
<keyword evidence="4" id="KW-1185">Reference proteome</keyword>
<reference evidence="3" key="2">
    <citation type="submission" date="2021-10" db="EMBL/GenBank/DDBJ databases">
        <title>Phylogenomics reveals ancestral predisposition of the termite-cultivated fungus Termitomyces towards a domesticated lifestyle.</title>
        <authorList>
            <person name="Auxier B."/>
            <person name="Grum-Grzhimaylo A."/>
            <person name="Cardenas M.E."/>
            <person name="Lodge J.D."/>
            <person name="Laessoe T."/>
            <person name="Pedersen O."/>
            <person name="Smith M.E."/>
            <person name="Kuyper T.W."/>
            <person name="Franco-Molano E.A."/>
            <person name="Baroni T.J."/>
            <person name="Aanen D.K."/>
        </authorList>
    </citation>
    <scope>NUCLEOTIDE SEQUENCE</scope>
    <source>
        <strain evidence="3">D49</strain>
    </source>
</reference>
<protein>
    <recommendedName>
        <fullName evidence="2">SnoaL-like domain-containing protein</fullName>
    </recommendedName>
</protein>
<comment type="caution">
    <text evidence="3">The sequence shown here is derived from an EMBL/GenBank/DDBJ whole genome shotgun (WGS) entry which is preliminary data.</text>
</comment>
<keyword evidence="1" id="KW-0175">Coiled coil</keyword>
<organism evidence="3 4">
    <name type="scientific">Sphagnurus paluster</name>
    <dbReference type="NCBI Taxonomy" id="117069"/>
    <lineage>
        <taxon>Eukaryota</taxon>
        <taxon>Fungi</taxon>
        <taxon>Dikarya</taxon>
        <taxon>Basidiomycota</taxon>
        <taxon>Agaricomycotina</taxon>
        <taxon>Agaricomycetes</taxon>
        <taxon>Agaricomycetidae</taxon>
        <taxon>Agaricales</taxon>
        <taxon>Tricholomatineae</taxon>
        <taxon>Lyophyllaceae</taxon>
        <taxon>Sphagnurus</taxon>
    </lineage>
</organism>
<evidence type="ECO:0000313" key="4">
    <source>
        <dbReference type="Proteomes" id="UP000717328"/>
    </source>
</evidence>
<accession>A0A9P7GLL3</accession>
<dbReference type="PANTHER" id="PTHR39598:SF1">
    <property type="entry name" value="AUSTINOID BIOSYNTHESIS CLUSTERS PROTEIN F-RELATED"/>
    <property type="match status" value="1"/>
</dbReference>
<evidence type="ECO:0000259" key="2">
    <source>
        <dbReference type="Pfam" id="PF12680"/>
    </source>
</evidence>
<dbReference type="PANTHER" id="PTHR39598">
    <property type="entry name" value="AUSTINOL SYNTHESIS PROTEIN F-RELATED"/>
    <property type="match status" value="1"/>
</dbReference>
<gene>
    <name evidence="3" type="ORF">H0H81_003114</name>
</gene>
<dbReference type="AlphaFoldDB" id="A0A9P7GLL3"/>
<dbReference type="Gene3D" id="3.10.450.50">
    <property type="match status" value="1"/>
</dbReference>
<dbReference type="InterPro" id="IPR037401">
    <property type="entry name" value="SnoaL-like"/>
</dbReference>
<dbReference type="SUPFAM" id="SSF54427">
    <property type="entry name" value="NTF2-like"/>
    <property type="match status" value="1"/>
</dbReference>
<dbReference type="EMBL" id="JABCKI010000088">
    <property type="protein sequence ID" value="KAG5652914.1"/>
    <property type="molecule type" value="Genomic_DNA"/>
</dbReference>
<sequence length="333" mass="37591">MSGANDSAHPNYAPPECPSPNIQTTLAFLRGFNDWDVEKLSATFDESLVYHVLPKSLGRSPRSKEEFVAYYRQIVIPLFKRFHVTVHELVEEGSAVIFHASSVGESVFGTPYANEYMISLHFVPPKEGGDGLPKISVVKEFVDSAFSGKFFSEEFAKLQAAKEAETTKKEIESLSSEVARLKEEKEVLQAEDAEARKGISRAFNERKQENASEDHVIAHLRVRLSVREDEIREMRAVEAKAKMKTSEAFENLRHEIASSKDFEIKILSSALGAREEEIHAADAKARASMAKVTDELMRKRQELECGLWRAGPWSIGKREDCASNSRRRRRRMG</sequence>
<proteinExistence type="predicted"/>
<name>A0A9P7GLL3_9AGAR</name>
<dbReference type="OrthoDB" id="3758478at2759"/>
<dbReference type="Pfam" id="PF12680">
    <property type="entry name" value="SnoaL_2"/>
    <property type="match status" value="1"/>
</dbReference>
<dbReference type="InterPro" id="IPR032710">
    <property type="entry name" value="NTF2-like_dom_sf"/>
</dbReference>
<evidence type="ECO:0000313" key="3">
    <source>
        <dbReference type="EMBL" id="KAG5652914.1"/>
    </source>
</evidence>
<feature type="domain" description="SnoaL-like" evidence="2">
    <location>
        <begin position="27"/>
        <end position="118"/>
    </location>
</feature>
<reference evidence="3" key="1">
    <citation type="submission" date="2021-02" db="EMBL/GenBank/DDBJ databases">
        <authorList>
            <person name="Nieuwenhuis M."/>
            <person name="Van De Peppel L.J.J."/>
        </authorList>
    </citation>
    <scope>NUCLEOTIDE SEQUENCE</scope>
    <source>
        <strain evidence="3">D49</strain>
    </source>
</reference>
<evidence type="ECO:0000256" key="1">
    <source>
        <dbReference type="SAM" id="Coils"/>
    </source>
</evidence>